<dbReference type="OrthoDB" id="1936594at2759"/>
<evidence type="ECO:0000256" key="3">
    <source>
        <dbReference type="PROSITE-ProRule" id="PRU00339"/>
    </source>
</evidence>
<evidence type="ECO:0000256" key="2">
    <source>
        <dbReference type="ARBA" id="ARBA00022803"/>
    </source>
</evidence>
<accession>A0A9P6EFP3</accession>
<sequence>MVSQDIFLAEKSLLRGSWDDTIPEPLSPALHLAKLACSSQFREVLTSAQARPLFRTSSHDVQFSFNGLFNNQVLAECSAEDELSRFVIATVCLQAFVQGNWTGPDLDVHSFELLKSNSDSTLQWDEKTITAEAVAELALGGEPAYHLAEDPAFLRFSQLLISLRYEHLSTVEWWKLRIATVHLCILDEPVALQYDFKNLLKPLAQLFADDPDLLGRLYLEKGLLEHHLSQDQLASDDFVQAARSTGLKYELTGALGKRTKFQITEHSQLVLLAESHLVDKCQDMQDAHSKHSTFHVGQSSTTPNVQTLPQTLPLNDDTLLEQTAFTFSHREGSRSQLRHLDPSAQPPLHPLDQCILLSLCLNVRNTSPSHGLTTEQMNPYVSRVISHPRNWSIHSMALLLRSRLESSRTRTVERSTLQLQALIDQMPTSDSKTAERLLYFYSIPLPSKWEMEKELAERYLSLGVVKSALQIFERLEMWEDVVKCYGTLEQREKGIGIVRDLLEGRKEEANAVLSRGKASSSRQKLVQDAAREAKFWCLLGDLEPHNAAEHYLKAWSTSKETSGRAMRSLGGYYFARGKYEEAIVSLEKAVRINPLLSRSWFILGCACMRVERWENARSAFSRCVALDEEDGESWNNLASMYLRLGEPSQTTANNVEGKGSPLAIPDENTMVSFENKMLAFRALKQGLKHNYENWRMWHNYMIVSMDAGELQETCRALGRVVEQTADKVGSIAVDEDVLDRLVNAVTRAPANAEEAQTQSEGMLHPNEGHGLYRSVLSLFERTLLPRLSSSRIFRAYARLLFWQGQWEDAIKAYLDGYRCSAAGTIEKGEVDTEKWRAAVVEVEDIVDILRNFGPRVEGYKWRLQGRSIVRIFMGRTKDFEDEPEWDRLTNLQEELRKDEQ</sequence>
<comment type="caution">
    <text evidence="4">The sequence shown here is derived from an EMBL/GenBank/DDBJ whole genome shotgun (WGS) entry which is preliminary data.</text>
</comment>
<dbReference type="InterPro" id="IPR044244">
    <property type="entry name" value="TTC27/Emw1"/>
</dbReference>
<evidence type="ECO:0000313" key="4">
    <source>
        <dbReference type="EMBL" id="KAF9528043.1"/>
    </source>
</evidence>
<feature type="repeat" description="TPR" evidence="3">
    <location>
        <begin position="563"/>
        <end position="596"/>
    </location>
</feature>
<keyword evidence="2 3" id="KW-0802">TPR repeat</keyword>
<dbReference type="InterPro" id="IPR019734">
    <property type="entry name" value="TPR_rpt"/>
</dbReference>
<reference evidence="4" key="1">
    <citation type="submission" date="2020-11" db="EMBL/GenBank/DDBJ databases">
        <authorList>
            <consortium name="DOE Joint Genome Institute"/>
            <person name="Ahrendt S."/>
            <person name="Riley R."/>
            <person name="Andreopoulos W."/>
            <person name="Labutti K."/>
            <person name="Pangilinan J."/>
            <person name="Ruiz-Duenas F.J."/>
            <person name="Barrasa J.M."/>
            <person name="Sanchez-Garcia M."/>
            <person name="Camarero S."/>
            <person name="Miyauchi S."/>
            <person name="Serrano A."/>
            <person name="Linde D."/>
            <person name="Babiker R."/>
            <person name="Drula E."/>
            <person name="Ayuso-Fernandez I."/>
            <person name="Pacheco R."/>
            <person name="Padilla G."/>
            <person name="Ferreira P."/>
            <person name="Barriuso J."/>
            <person name="Kellner H."/>
            <person name="Castanera R."/>
            <person name="Alfaro M."/>
            <person name="Ramirez L."/>
            <person name="Pisabarro A.G."/>
            <person name="Kuo A."/>
            <person name="Tritt A."/>
            <person name="Lipzen A."/>
            <person name="He G."/>
            <person name="Yan M."/>
            <person name="Ng V."/>
            <person name="Cullen D."/>
            <person name="Martin F."/>
            <person name="Rosso M.-N."/>
            <person name="Henrissat B."/>
            <person name="Hibbett D."/>
            <person name="Martinez A.T."/>
            <person name="Grigoriev I.V."/>
        </authorList>
    </citation>
    <scope>NUCLEOTIDE SEQUENCE</scope>
    <source>
        <strain evidence="4">CBS 506.95</strain>
    </source>
</reference>
<dbReference type="SMART" id="SM00028">
    <property type="entry name" value="TPR"/>
    <property type="match status" value="2"/>
</dbReference>
<evidence type="ECO:0000256" key="1">
    <source>
        <dbReference type="ARBA" id="ARBA00022737"/>
    </source>
</evidence>
<dbReference type="Proteomes" id="UP000807306">
    <property type="component" value="Unassembled WGS sequence"/>
</dbReference>
<keyword evidence="1" id="KW-0677">Repeat</keyword>
<dbReference type="InterPro" id="IPR011990">
    <property type="entry name" value="TPR-like_helical_dom_sf"/>
</dbReference>
<gene>
    <name evidence="4" type="ORF">CPB83DRAFT_814585</name>
</gene>
<dbReference type="PROSITE" id="PS50293">
    <property type="entry name" value="TPR_REGION"/>
    <property type="match status" value="1"/>
</dbReference>
<dbReference type="AlphaFoldDB" id="A0A9P6EFP3"/>
<dbReference type="PANTHER" id="PTHR16193">
    <property type="entry name" value="TETRATRICOPEPTIDE REPEAT PROTEIN 27"/>
    <property type="match status" value="1"/>
</dbReference>
<evidence type="ECO:0000313" key="5">
    <source>
        <dbReference type="Proteomes" id="UP000807306"/>
    </source>
</evidence>
<dbReference type="PROSITE" id="PS50005">
    <property type="entry name" value="TPR"/>
    <property type="match status" value="2"/>
</dbReference>
<feature type="repeat" description="TPR" evidence="3">
    <location>
        <begin position="597"/>
        <end position="630"/>
    </location>
</feature>
<dbReference type="Gene3D" id="1.25.40.10">
    <property type="entry name" value="Tetratricopeptide repeat domain"/>
    <property type="match status" value="1"/>
</dbReference>
<keyword evidence="5" id="KW-1185">Reference proteome</keyword>
<proteinExistence type="predicted"/>
<dbReference type="EMBL" id="MU157856">
    <property type="protein sequence ID" value="KAF9528043.1"/>
    <property type="molecule type" value="Genomic_DNA"/>
</dbReference>
<dbReference type="PANTHER" id="PTHR16193:SF0">
    <property type="entry name" value="TETRATRICOPEPTIDE REPEAT PROTEIN 27"/>
    <property type="match status" value="1"/>
</dbReference>
<organism evidence="4 5">
    <name type="scientific">Crepidotus variabilis</name>
    <dbReference type="NCBI Taxonomy" id="179855"/>
    <lineage>
        <taxon>Eukaryota</taxon>
        <taxon>Fungi</taxon>
        <taxon>Dikarya</taxon>
        <taxon>Basidiomycota</taxon>
        <taxon>Agaricomycotina</taxon>
        <taxon>Agaricomycetes</taxon>
        <taxon>Agaricomycetidae</taxon>
        <taxon>Agaricales</taxon>
        <taxon>Agaricineae</taxon>
        <taxon>Crepidotaceae</taxon>
        <taxon>Crepidotus</taxon>
    </lineage>
</organism>
<name>A0A9P6EFP3_9AGAR</name>
<dbReference type="SUPFAM" id="SSF48452">
    <property type="entry name" value="TPR-like"/>
    <property type="match status" value="1"/>
</dbReference>
<protein>
    <submittedName>
        <fullName evidence="4">Tetratricopeptide repeat domain 27</fullName>
    </submittedName>
</protein>
<dbReference type="Pfam" id="PF13374">
    <property type="entry name" value="TPR_10"/>
    <property type="match status" value="1"/>
</dbReference>